<dbReference type="EMBL" id="ML732317">
    <property type="protein sequence ID" value="KAB8070030.1"/>
    <property type="molecule type" value="Genomic_DNA"/>
</dbReference>
<reference evidence="2 3" key="1">
    <citation type="submission" date="2019-04" db="EMBL/GenBank/DDBJ databases">
        <title>Friends and foes A comparative genomics study of 23 Aspergillus species from section Flavi.</title>
        <authorList>
            <consortium name="DOE Joint Genome Institute"/>
            <person name="Kjaerbolling I."/>
            <person name="Vesth T."/>
            <person name="Frisvad J.C."/>
            <person name="Nybo J.L."/>
            <person name="Theobald S."/>
            <person name="Kildgaard S."/>
            <person name="Isbrandt T."/>
            <person name="Kuo A."/>
            <person name="Sato A."/>
            <person name="Lyhne E.K."/>
            <person name="Kogle M.E."/>
            <person name="Wiebenga A."/>
            <person name="Kun R.S."/>
            <person name="Lubbers R.J."/>
            <person name="Makela M.R."/>
            <person name="Barry K."/>
            <person name="Chovatia M."/>
            <person name="Clum A."/>
            <person name="Daum C."/>
            <person name="Haridas S."/>
            <person name="He G."/>
            <person name="LaButti K."/>
            <person name="Lipzen A."/>
            <person name="Mondo S."/>
            <person name="Riley R."/>
            <person name="Salamov A."/>
            <person name="Simmons B.A."/>
            <person name="Magnuson J.K."/>
            <person name="Henrissat B."/>
            <person name="Mortensen U.H."/>
            <person name="Larsen T.O."/>
            <person name="Devries R.P."/>
            <person name="Grigoriev I.V."/>
            <person name="Machida M."/>
            <person name="Baker S.E."/>
            <person name="Andersen M.R."/>
        </authorList>
    </citation>
    <scope>NUCLEOTIDE SEQUENCE [LARGE SCALE GENOMIC DNA]</scope>
    <source>
        <strain evidence="2 3">CBS 151.66</strain>
    </source>
</reference>
<feature type="domain" description="Amidohydrolase-related" evidence="1">
    <location>
        <begin position="293"/>
        <end position="442"/>
    </location>
</feature>
<name>A0A5N5WS45_9EURO</name>
<dbReference type="InterPro" id="IPR006680">
    <property type="entry name" value="Amidohydro-rel"/>
</dbReference>
<gene>
    <name evidence="2" type="ORF">BDV29DRAFT_194439</name>
</gene>
<dbReference type="SUPFAM" id="SSF51338">
    <property type="entry name" value="Composite domain of metallo-dependent hydrolases"/>
    <property type="match status" value="1"/>
</dbReference>
<sequence length="514" mass="56676">MAKPILLQKGIALTHDKDDHVVPLYDTDVLICDSIITAVGKDLQATLNREADILDCRGKIVSPGYIDTHHHLWQTQLKGRHAEEGLVAYMVTGNMMSYAYSPSDIYWGQLSGCLEALNAGTTTVLDHSHAGYTPEHVYAAIDATTHSGIRSIFAYAIPVRMSKWDQSCCTVSEELIPEWAFPQIEELASTFNSSALSHRVEIGFGFDWWFLLKEVCLGIFRSLRKSGIRLITSHVGRTGFQGMQTDVSKMESYGVLRAPYHPLEKRPELPFFVLSHCNGYTNAELSILCKTGTSISSTPETESQMGIGYPVALHPCLNGAQPAKVGLGIDCHSIVPSNLLLQARTLLLLARLEPNSHITATGKFPTWNVRNTSEDVFNIATIRGARSLGLDKDIGSIEIGKKADIVIFDTAKSVSMLSAVEYDHLVAIIRFSEAADIETVIVDVIIRKQGGKLVDVETRNSDGSFTPWQDVARRVKQSQEGIQGRINKLNIKKGKEALFETFRTDEATLVDATI</sequence>
<protein>
    <recommendedName>
        <fullName evidence="1">Amidohydrolase-related domain-containing protein</fullName>
    </recommendedName>
</protein>
<dbReference type="InterPro" id="IPR032466">
    <property type="entry name" value="Metal_Hydrolase"/>
</dbReference>
<dbReference type="InterPro" id="IPR050287">
    <property type="entry name" value="MTA/SAH_deaminase"/>
</dbReference>
<dbReference type="Gene3D" id="2.30.40.10">
    <property type="entry name" value="Urease, subunit C, domain 1"/>
    <property type="match status" value="1"/>
</dbReference>
<dbReference type="Pfam" id="PF01979">
    <property type="entry name" value="Amidohydro_1"/>
    <property type="match status" value="2"/>
</dbReference>
<dbReference type="Proteomes" id="UP000326565">
    <property type="component" value="Unassembled WGS sequence"/>
</dbReference>
<dbReference type="Gene3D" id="3.20.20.140">
    <property type="entry name" value="Metal-dependent hydrolases"/>
    <property type="match status" value="1"/>
</dbReference>
<dbReference type="GO" id="GO:0016810">
    <property type="term" value="F:hydrolase activity, acting on carbon-nitrogen (but not peptide) bonds"/>
    <property type="evidence" value="ECO:0007669"/>
    <property type="project" value="InterPro"/>
</dbReference>
<proteinExistence type="predicted"/>
<dbReference type="SUPFAM" id="SSF51556">
    <property type="entry name" value="Metallo-dependent hydrolases"/>
    <property type="match status" value="1"/>
</dbReference>
<evidence type="ECO:0000313" key="2">
    <source>
        <dbReference type="EMBL" id="KAB8070030.1"/>
    </source>
</evidence>
<evidence type="ECO:0000259" key="1">
    <source>
        <dbReference type="Pfam" id="PF01979"/>
    </source>
</evidence>
<organism evidence="2 3">
    <name type="scientific">Aspergillus leporis</name>
    <dbReference type="NCBI Taxonomy" id="41062"/>
    <lineage>
        <taxon>Eukaryota</taxon>
        <taxon>Fungi</taxon>
        <taxon>Dikarya</taxon>
        <taxon>Ascomycota</taxon>
        <taxon>Pezizomycotina</taxon>
        <taxon>Eurotiomycetes</taxon>
        <taxon>Eurotiomycetidae</taxon>
        <taxon>Eurotiales</taxon>
        <taxon>Aspergillaceae</taxon>
        <taxon>Aspergillus</taxon>
        <taxon>Aspergillus subgen. Circumdati</taxon>
    </lineage>
</organism>
<keyword evidence="3" id="KW-1185">Reference proteome</keyword>
<evidence type="ECO:0000313" key="3">
    <source>
        <dbReference type="Proteomes" id="UP000326565"/>
    </source>
</evidence>
<dbReference type="AlphaFoldDB" id="A0A5N5WS45"/>
<dbReference type="PANTHER" id="PTHR43794:SF5">
    <property type="entry name" value="CHLOROHYDROLASE FAMILY PROTEIN"/>
    <property type="match status" value="1"/>
</dbReference>
<accession>A0A5N5WS45</accession>
<feature type="domain" description="Amidohydrolase-related" evidence="1">
    <location>
        <begin position="60"/>
        <end position="178"/>
    </location>
</feature>
<dbReference type="OrthoDB" id="194468at2759"/>
<dbReference type="PANTHER" id="PTHR43794">
    <property type="entry name" value="AMINOHYDROLASE SSNA-RELATED"/>
    <property type="match status" value="1"/>
</dbReference>
<dbReference type="InterPro" id="IPR011059">
    <property type="entry name" value="Metal-dep_hydrolase_composite"/>
</dbReference>